<comment type="caution">
    <text evidence="3">The sequence shown here is derived from an EMBL/GenBank/DDBJ whole genome shotgun (WGS) entry which is preliminary data.</text>
</comment>
<dbReference type="PANTHER" id="PTHR13847">
    <property type="entry name" value="SARCOSINE DEHYDROGENASE-RELATED"/>
    <property type="match status" value="1"/>
</dbReference>
<evidence type="ECO:0000259" key="2">
    <source>
        <dbReference type="Pfam" id="PF01266"/>
    </source>
</evidence>
<dbReference type="InterPro" id="IPR006076">
    <property type="entry name" value="FAD-dep_OxRdtase"/>
</dbReference>
<proteinExistence type="predicted"/>
<evidence type="ECO:0000256" key="1">
    <source>
        <dbReference type="ARBA" id="ARBA00023002"/>
    </source>
</evidence>
<dbReference type="RefSeq" id="WP_188693874.1">
    <property type="nucleotide sequence ID" value="NZ_BMLS01000002.1"/>
</dbReference>
<keyword evidence="4" id="KW-1185">Reference proteome</keyword>
<protein>
    <submittedName>
        <fullName evidence="3">FAD-dependent oxidoreductase</fullName>
    </submittedName>
</protein>
<dbReference type="SUPFAM" id="SSF51905">
    <property type="entry name" value="FAD/NAD(P)-binding domain"/>
    <property type="match status" value="1"/>
</dbReference>
<dbReference type="InterPro" id="IPR036188">
    <property type="entry name" value="FAD/NAD-bd_sf"/>
</dbReference>
<dbReference type="Gene3D" id="3.50.50.60">
    <property type="entry name" value="FAD/NAD(P)-binding domain"/>
    <property type="match status" value="1"/>
</dbReference>
<dbReference type="Proteomes" id="UP000606935">
    <property type="component" value="Unassembled WGS sequence"/>
</dbReference>
<name>A0A917YYP0_9ALTE</name>
<dbReference type="GO" id="GO:0016491">
    <property type="term" value="F:oxidoreductase activity"/>
    <property type="evidence" value="ECO:0007669"/>
    <property type="project" value="UniProtKB-KW"/>
</dbReference>
<dbReference type="Pfam" id="PF01266">
    <property type="entry name" value="DAO"/>
    <property type="match status" value="1"/>
</dbReference>
<feature type="domain" description="FAD dependent oxidoreductase" evidence="2">
    <location>
        <begin position="45"/>
        <end position="406"/>
    </location>
</feature>
<keyword evidence="1" id="KW-0560">Oxidoreductase</keyword>
<evidence type="ECO:0000313" key="4">
    <source>
        <dbReference type="Proteomes" id="UP000606935"/>
    </source>
</evidence>
<dbReference type="GO" id="GO:0005737">
    <property type="term" value="C:cytoplasm"/>
    <property type="evidence" value="ECO:0007669"/>
    <property type="project" value="TreeGrafter"/>
</dbReference>
<gene>
    <name evidence="3" type="primary">tauD</name>
    <name evidence="3" type="ORF">GCM10010982_19540</name>
</gene>
<evidence type="ECO:0000313" key="3">
    <source>
        <dbReference type="EMBL" id="GGO69087.1"/>
    </source>
</evidence>
<sequence>MLSSFYDPLLDSNPGTGRPYPVSYWAQGVNPWSAPALSGEQQTEVAIIGGGYTGLSCAWHLASQHDIQPTVLEANQIGWGCSGRNGGFVLNGTGRLSFAQIENKWGEQTAQAVYAEYRQAIDTVSELIDIGDIPCAPEYGGYLKIAHNRQSVELLKQQAILMQRKFGDPLRFLSAQALEKNYLHSPQAHGALHYPYCFGLHPLKLAQGYANMAHQAGAKIYPQSPVIKIQPEGSKIRLLTPSGSLVADKLVIASNGYTPNQFHSAVDKRHFPVLSSIIVTAPLSDAQRQACGLKSGLMAMDTRTLKYYYRLLPDNRILFGGRGAIRGKDANHPVYKKRLLDALVQTLPALNGIQAEYFWSGWVSVSLDDYPRICQADDKGQVFYAMGYCGSGVSFASQAGKRLAQRVAGDLNLPTLPFMQSPLPQFPMAQFRRLGLWAFYHLGRFRDGLL</sequence>
<dbReference type="EMBL" id="BMLS01000002">
    <property type="protein sequence ID" value="GGO69087.1"/>
    <property type="molecule type" value="Genomic_DNA"/>
</dbReference>
<organism evidence="3 4">
    <name type="scientific">Bowmanella pacifica</name>
    <dbReference type="NCBI Taxonomy" id="502051"/>
    <lineage>
        <taxon>Bacteria</taxon>
        <taxon>Pseudomonadati</taxon>
        <taxon>Pseudomonadota</taxon>
        <taxon>Gammaproteobacteria</taxon>
        <taxon>Alteromonadales</taxon>
        <taxon>Alteromonadaceae</taxon>
        <taxon>Bowmanella</taxon>
    </lineage>
</organism>
<dbReference type="AlphaFoldDB" id="A0A917YYP0"/>
<reference evidence="3" key="2">
    <citation type="submission" date="2020-09" db="EMBL/GenBank/DDBJ databases">
        <authorList>
            <person name="Sun Q."/>
            <person name="Zhou Y."/>
        </authorList>
    </citation>
    <scope>NUCLEOTIDE SEQUENCE</scope>
    <source>
        <strain evidence="3">CGMCC 1.7086</strain>
    </source>
</reference>
<dbReference type="Gene3D" id="3.30.9.10">
    <property type="entry name" value="D-Amino Acid Oxidase, subunit A, domain 2"/>
    <property type="match status" value="1"/>
</dbReference>
<reference evidence="3" key="1">
    <citation type="journal article" date="2014" name="Int. J. Syst. Evol. Microbiol.">
        <title>Complete genome sequence of Corynebacterium casei LMG S-19264T (=DSM 44701T), isolated from a smear-ripened cheese.</title>
        <authorList>
            <consortium name="US DOE Joint Genome Institute (JGI-PGF)"/>
            <person name="Walter F."/>
            <person name="Albersmeier A."/>
            <person name="Kalinowski J."/>
            <person name="Ruckert C."/>
        </authorList>
    </citation>
    <scope>NUCLEOTIDE SEQUENCE</scope>
    <source>
        <strain evidence="3">CGMCC 1.7086</strain>
    </source>
</reference>
<accession>A0A917YYP0</accession>
<dbReference type="PANTHER" id="PTHR13847:SF281">
    <property type="entry name" value="FAD DEPENDENT OXIDOREDUCTASE DOMAIN-CONTAINING PROTEIN"/>
    <property type="match status" value="1"/>
</dbReference>